<dbReference type="HOGENOM" id="CLU_028281_4_0_1"/>
<dbReference type="Pfam" id="PF00856">
    <property type="entry name" value="SET"/>
    <property type="match status" value="1"/>
</dbReference>
<dbReference type="Proteomes" id="UP000053424">
    <property type="component" value="Unassembled WGS sequence"/>
</dbReference>
<organism evidence="2 3">
    <name type="scientific">Hebeloma cylindrosporum</name>
    <dbReference type="NCBI Taxonomy" id="76867"/>
    <lineage>
        <taxon>Eukaryota</taxon>
        <taxon>Fungi</taxon>
        <taxon>Dikarya</taxon>
        <taxon>Basidiomycota</taxon>
        <taxon>Agaricomycotina</taxon>
        <taxon>Agaricomycetes</taxon>
        <taxon>Agaricomycetidae</taxon>
        <taxon>Agaricales</taxon>
        <taxon>Agaricineae</taxon>
        <taxon>Hymenogastraceae</taxon>
        <taxon>Hebeloma</taxon>
    </lineage>
</organism>
<evidence type="ECO:0000313" key="2">
    <source>
        <dbReference type="EMBL" id="KIM42115.1"/>
    </source>
</evidence>
<dbReference type="SUPFAM" id="SSF82199">
    <property type="entry name" value="SET domain"/>
    <property type="match status" value="1"/>
</dbReference>
<dbReference type="InterPro" id="IPR053185">
    <property type="entry name" value="SET_domain_protein"/>
</dbReference>
<gene>
    <name evidence="2" type="ORF">M413DRAFT_444581</name>
</gene>
<dbReference type="PROSITE" id="PS50280">
    <property type="entry name" value="SET"/>
    <property type="match status" value="1"/>
</dbReference>
<dbReference type="PANTHER" id="PTHR47332:SF4">
    <property type="entry name" value="SET DOMAIN-CONTAINING PROTEIN 5"/>
    <property type="match status" value="1"/>
</dbReference>
<dbReference type="CDD" id="cd20071">
    <property type="entry name" value="SET_SMYD"/>
    <property type="match status" value="1"/>
</dbReference>
<sequence length="432" mass="48653">MNIVERESPGKPPTTSRPYKIDNNNWVINGRTYTMHTIILPSSDPAHQEDGAISCLLNPGLIPLLPNPPPQAHKPIENPPFTVKYTKNKGAGQFATRDIPAGALVMVDHPALILPAGRFPSEVYDELGKRLPEGRRKELMALSNCRSREECASAVEGIVRTNALQLELDPRGKIVREEREVYGGVYPMVNRGNHSCGPNVGVLWNLAQLTLSLYALRPIREGEEIHKTYLDPALPRATRIAILQKNYRFLCDCPWCNIRKASGAVEVDGDDNQFTAAELKLIADSDQRRAALGSWVSRHLGYRKWYADLGRPDDLVITSHLEALALIEQEGMHGLQPIFFEELAMCYASLGNLEEFKRWGERVKALAQASDPPMAKKFEEWLVDPQKRMKKWAWRKRQRESAPGKSKLKAGHVVVEPVFPVDAFHMLFQFPD</sequence>
<feature type="domain" description="SET" evidence="1">
    <location>
        <begin position="79"/>
        <end position="230"/>
    </location>
</feature>
<proteinExistence type="predicted"/>
<dbReference type="InterPro" id="IPR046341">
    <property type="entry name" value="SET_dom_sf"/>
</dbReference>
<dbReference type="STRING" id="686832.A0A0C3BZW3"/>
<reference evidence="2 3" key="1">
    <citation type="submission" date="2014-04" db="EMBL/GenBank/DDBJ databases">
        <authorList>
            <consortium name="DOE Joint Genome Institute"/>
            <person name="Kuo A."/>
            <person name="Gay G."/>
            <person name="Dore J."/>
            <person name="Kohler A."/>
            <person name="Nagy L.G."/>
            <person name="Floudas D."/>
            <person name="Copeland A."/>
            <person name="Barry K.W."/>
            <person name="Cichocki N."/>
            <person name="Veneault-Fourrey C."/>
            <person name="LaButti K."/>
            <person name="Lindquist E.A."/>
            <person name="Lipzen A."/>
            <person name="Lundell T."/>
            <person name="Morin E."/>
            <person name="Murat C."/>
            <person name="Sun H."/>
            <person name="Tunlid A."/>
            <person name="Henrissat B."/>
            <person name="Grigoriev I.V."/>
            <person name="Hibbett D.S."/>
            <person name="Martin F."/>
            <person name="Nordberg H.P."/>
            <person name="Cantor M.N."/>
            <person name="Hua S.X."/>
        </authorList>
    </citation>
    <scope>NUCLEOTIDE SEQUENCE [LARGE SCALE GENOMIC DNA]</scope>
    <source>
        <strain evidence="3">h7</strain>
    </source>
</reference>
<accession>A0A0C3BZW3</accession>
<reference evidence="3" key="2">
    <citation type="submission" date="2015-01" db="EMBL/GenBank/DDBJ databases">
        <title>Evolutionary Origins and Diversification of the Mycorrhizal Mutualists.</title>
        <authorList>
            <consortium name="DOE Joint Genome Institute"/>
            <consortium name="Mycorrhizal Genomics Consortium"/>
            <person name="Kohler A."/>
            <person name="Kuo A."/>
            <person name="Nagy L.G."/>
            <person name="Floudas D."/>
            <person name="Copeland A."/>
            <person name="Barry K.W."/>
            <person name="Cichocki N."/>
            <person name="Veneault-Fourrey C."/>
            <person name="LaButti K."/>
            <person name="Lindquist E.A."/>
            <person name="Lipzen A."/>
            <person name="Lundell T."/>
            <person name="Morin E."/>
            <person name="Murat C."/>
            <person name="Riley R."/>
            <person name="Ohm R."/>
            <person name="Sun H."/>
            <person name="Tunlid A."/>
            <person name="Henrissat B."/>
            <person name="Grigoriev I.V."/>
            <person name="Hibbett D.S."/>
            <person name="Martin F."/>
        </authorList>
    </citation>
    <scope>NUCLEOTIDE SEQUENCE [LARGE SCALE GENOMIC DNA]</scope>
    <source>
        <strain evidence="3">h7</strain>
    </source>
</reference>
<protein>
    <recommendedName>
        <fullName evidence="1">SET domain-containing protein</fullName>
    </recommendedName>
</protein>
<dbReference type="EMBL" id="KN831778">
    <property type="protein sequence ID" value="KIM42115.1"/>
    <property type="molecule type" value="Genomic_DNA"/>
</dbReference>
<dbReference type="AlphaFoldDB" id="A0A0C3BZW3"/>
<name>A0A0C3BZW3_HEBCY</name>
<dbReference type="OrthoDB" id="265717at2759"/>
<keyword evidence="3" id="KW-1185">Reference proteome</keyword>
<dbReference type="PANTHER" id="PTHR47332">
    <property type="entry name" value="SET DOMAIN-CONTAINING PROTEIN 5"/>
    <property type="match status" value="1"/>
</dbReference>
<dbReference type="InterPro" id="IPR001214">
    <property type="entry name" value="SET_dom"/>
</dbReference>
<evidence type="ECO:0000259" key="1">
    <source>
        <dbReference type="PROSITE" id="PS50280"/>
    </source>
</evidence>
<evidence type="ECO:0000313" key="3">
    <source>
        <dbReference type="Proteomes" id="UP000053424"/>
    </source>
</evidence>
<dbReference type="Gene3D" id="2.170.270.10">
    <property type="entry name" value="SET domain"/>
    <property type="match status" value="1"/>
</dbReference>